<organism evidence="1 2">
    <name type="scientific">Burkholderia contaminans LMG 23361</name>
    <dbReference type="NCBI Taxonomy" id="1334628"/>
    <lineage>
        <taxon>Bacteria</taxon>
        <taxon>Pseudomonadati</taxon>
        <taxon>Pseudomonadota</taxon>
        <taxon>Betaproteobacteria</taxon>
        <taxon>Burkholderiales</taxon>
        <taxon>Burkholderiaceae</taxon>
        <taxon>Burkholderia</taxon>
        <taxon>Burkholderia cepacia complex</taxon>
    </lineage>
</organism>
<accession>A0ABD4ASH5</accession>
<dbReference type="AlphaFoldDB" id="A0ABD4ASH5"/>
<evidence type="ECO:0000313" key="2">
    <source>
        <dbReference type="Proteomes" id="UP000034400"/>
    </source>
</evidence>
<comment type="caution">
    <text evidence="1">The sequence shown here is derived from an EMBL/GenBank/DDBJ whole genome shotgun (WGS) entry which is preliminary data.</text>
</comment>
<name>A0ABD4ASH5_9BURK</name>
<reference evidence="1 2" key="1">
    <citation type="submission" date="2015-03" db="EMBL/GenBank/DDBJ databases">
        <title>Draft genome sequences of the Burkholderia contaminans strains LMG 23361 and FFH2055 and Burkholderia cenocepacia K56-2.</title>
        <authorList>
            <person name="Bloodworth R.A."/>
            <person name="Selin C."/>
            <person name="Lopez De Volder M.A."/>
            <person name="Degrossi J."/>
            <person name="Drevinek P."/>
            <person name="Galanternik L."/>
            <person name="Cardona S.T."/>
        </authorList>
    </citation>
    <scope>NUCLEOTIDE SEQUENCE [LARGE SCALE GENOMIC DNA]</scope>
    <source>
        <strain evidence="1 2">LMG 23361</strain>
    </source>
</reference>
<dbReference type="EMBL" id="LASD01000008">
    <property type="protein sequence ID" value="KKL40272.1"/>
    <property type="molecule type" value="Genomic_DNA"/>
</dbReference>
<protein>
    <submittedName>
        <fullName evidence="1">Uncharacterized protein</fullName>
    </submittedName>
</protein>
<evidence type="ECO:0000313" key="1">
    <source>
        <dbReference type="EMBL" id="KKL40272.1"/>
    </source>
</evidence>
<gene>
    <name evidence="1" type="ORF">WR31_20780</name>
</gene>
<dbReference type="Proteomes" id="UP000034400">
    <property type="component" value="Unassembled WGS sequence"/>
</dbReference>
<sequence>MPIRQIKLLQFRYPSLKTFIIKRYFDSILCLAHSPDRVIPAGHCQLVILLSERFWFKVDPNVC</sequence>
<proteinExistence type="predicted"/>